<evidence type="ECO:0000313" key="1">
    <source>
        <dbReference type="EMBL" id="VVD28592.1"/>
    </source>
</evidence>
<dbReference type="AlphaFoldDB" id="A0A5Q4ZLF5"/>
<gene>
    <name evidence="1" type="ORF">PDMSB3_2136</name>
</gene>
<proteinExistence type="predicted"/>
<organism evidence="1 2">
    <name type="scientific">Paraburkholderia dioscoreae</name>
    <dbReference type="NCBI Taxonomy" id="2604047"/>
    <lineage>
        <taxon>Bacteria</taxon>
        <taxon>Pseudomonadati</taxon>
        <taxon>Pseudomonadota</taxon>
        <taxon>Betaproteobacteria</taxon>
        <taxon>Burkholderiales</taxon>
        <taxon>Burkholderiaceae</taxon>
        <taxon>Paraburkholderia</taxon>
    </lineage>
</organism>
<reference evidence="1 2" key="1">
    <citation type="submission" date="2019-08" db="EMBL/GenBank/DDBJ databases">
        <authorList>
            <person name="Herpell B J."/>
        </authorList>
    </citation>
    <scope>NUCLEOTIDE SEQUENCE [LARGE SCALE GENOMIC DNA]</scope>
    <source>
        <strain evidence="2">Msb3</strain>
    </source>
</reference>
<dbReference type="EMBL" id="LR699553">
    <property type="protein sequence ID" value="VVD28592.1"/>
    <property type="molecule type" value="Genomic_DNA"/>
</dbReference>
<dbReference type="KEGG" id="pdio:PDMSB3_2136"/>
<protein>
    <submittedName>
        <fullName evidence="1">Uncharacterized protein</fullName>
    </submittedName>
</protein>
<sequence length="85" mass="9160">MRAGVESSARVTVKSRLARVSTVPVGKLATGSLRTVAKPVLSPFSGLFVSRPVGGLPNLRYHDRMGREAGTSIYRRRLSANSKYG</sequence>
<keyword evidence="2" id="KW-1185">Reference proteome</keyword>
<dbReference type="Proteomes" id="UP000325811">
    <property type="component" value="Chromosome I"/>
</dbReference>
<name>A0A5Q4ZLF5_9BURK</name>
<accession>A0A5Q4ZLF5</accession>
<evidence type="ECO:0000313" key="2">
    <source>
        <dbReference type="Proteomes" id="UP000325811"/>
    </source>
</evidence>